<comment type="subcellular location">
    <subcellularLocation>
        <location evidence="1">Cell outer membrane</location>
        <topology evidence="1">Lipid-anchor</topology>
    </subcellularLocation>
</comment>
<accession>A0A6M8SP61</accession>
<dbReference type="KEGG" id="dee:HQN60_10125"/>
<keyword evidence="2 8" id="KW-0732">Signal</keyword>
<dbReference type="PROSITE" id="PS51257">
    <property type="entry name" value="PROKAR_LIPOPROTEIN"/>
    <property type="match status" value="1"/>
</dbReference>
<proteinExistence type="predicted"/>
<dbReference type="Proteomes" id="UP000504844">
    <property type="component" value="Chromosome"/>
</dbReference>
<reference evidence="9 10" key="1">
    <citation type="submission" date="2020-05" db="EMBL/GenBank/DDBJ databases">
        <title>Complete genome sequence of Deefgea sp. D17.</title>
        <authorList>
            <person name="Bae J.-W."/>
            <person name="Han J.E."/>
        </authorList>
    </citation>
    <scope>NUCLEOTIDE SEQUENCE [LARGE SCALE GENOMIC DNA]</scope>
    <source>
        <strain evidence="9 10">D17</strain>
    </source>
</reference>
<keyword evidence="5" id="KW-0998">Cell outer membrane</keyword>
<evidence type="ECO:0000256" key="6">
    <source>
        <dbReference type="ARBA" id="ARBA00023288"/>
    </source>
</evidence>
<organism evidence="9 10">
    <name type="scientific">Deefgea piscis</name>
    <dbReference type="NCBI Taxonomy" id="2739061"/>
    <lineage>
        <taxon>Bacteria</taxon>
        <taxon>Pseudomonadati</taxon>
        <taxon>Pseudomonadota</taxon>
        <taxon>Betaproteobacteria</taxon>
        <taxon>Neisseriales</taxon>
        <taxon>Chitinibacteraceae</taxon>
        <taxon>Deefgea</taxon>
    </lineage>
</organism>
<evidence type="ECO:0000313" key="9">
    <source>
        <dbReference type="EMBL" id="QKJ67023.1"/>
    </source>
</evidence>
<evidence type="ECO:0000256" key="5">
    <source>
        <dbReference type="ARBA" id="ARBA00023237"/>
    </source>
</evidence>
<sequence length="59" mass="6090">MRSLFAFLLTALFLTACGFKGPLYLPTATSATSTNTSNDNMTRASSPSASAASAVSLQK</sequence>
<keyword evidence="10" id="KW-1185">Reference proteome</keyword>
<dbReference type="Pfam" id="PF13627">
    <property type="entry name" value="LptM_cons"/>
    <property type="match status" value="1"/>
</dbReference>
<dbReference type="InterPro" id="IPR032831">
    <property type="entry name" value="LptM_cons"/>
</dbReference>
<dbReference type="EMBL" id="CP054143">
    <property type="protein sequence ID" value="QKJ67023.1"/>
    <property type="molecule type" value="Genomic_DNA"/>
</dbReference>
<evidence type="ECO:0000256" key="8">
    <source>
        <dbReference type="SAM" id="SignalP"/>
    </source>
</evidence>
<dbReference type="GO" id="GO:0009279">
    <property type="term" value="C:cell outer membrane"/>
    <property type="evidence" value="ECO:0007669"/>
    <property type="project" value="UniProtKB-SubCell"/>
</dbReference>
<evidence type="ECO:0000256" key="3">
    <source>
        <dbReference type="ARBA" id="ARBA00023136"/>
    </source>
</evidence>
<dbReference type="AlphaFoldDB" id="A0A6M8SP61"/>
<name>A0A6M8SP61_9NEIS</name>
<feature type="region of interest" description="Disordered" evidence="7">
    <location>
        <begin position="31"/>
        <end position="59"/>
    </location>
</feature>
<keyword evidence="3" id="KW-0472">Membrane</keyword>
<protein>
    <submittedName>
        <fullName evidence="9">Lipoprotein</fullName>
    </submittedName>
</protein>
<keyword evidence="4" id="KW-0564">Palmitate</keyword>
<evidence type="ECO:0000256" key="4">
    <source>
        <dbReference type="ARBA" id="ARBA00023139"/>
    </source>
</evidence>
<dbReference type="NCBIfam" id="NF047847">
    <property type="entry name" value="SS_mature_LptM"/>
    <property type="match status" value="1"/>
</dbReference>
<feature type="signal peptide" evidence="8">
    <location>
        <begin position="1"/>
        <end position="16"/>
    </location>
</feature>
<feature type="chain" id="PRO_5026707990" evidence="8">
    <location>
        <begin position="17"/>
        <end position="59"/>
    </location>
</feature>
<evidence type="ECO:0000256" key="1">
    <source>
        <dbReference type="ARBA" id="ARBA00004459"/>
    </source>
</evidence>
<evidence type="ECO:0000256" key="2">
    <source>
        <dbReference type="ARBA" id="ARBA00022729"/>
    </source>
</evidence>
<evidence type="ECO:0000256" key="7">
    <source>
        <dbReference type="SAM" id="MobiDB-lite"/>
    </source>
</evidence>
<keyword evidence="6 9" id="KW-0449">Lipoprotein</keyword>
<gene>
    <name evidence="9" type="ORF">HQN60_10125</name>
</gene>
<evidence type="ECO:0000313" key="10">
    <source>
        <dbReference type="Proteomes" id="UP000504844"/>
    </source>
</evidence>
<dbReference type="RefSeq" id="WP_173533526.1">
    <property type="nucleotide sequence ID" value="NZ_CP054143.1"/>
</dbReference>